<dbReference type="AlphaFoldDB" id="A6HEI5"/>
<accession>A6HEI5</accession>
<dbReference type="EMBL" id="CH473948">
    <property type="protein sequence ID" value="EDM04441.1"/>
    <property type="molecule type" value="Genomic_DNA"/>
</dbReference>
<evidence type="ECO:0000313" key="2">
    <source>
        <dbReference type="EMBL" id="EDM04441.1"/>
    </source>
</evidence>
<reference evidence="2 3" key="1">
    <citation type="submission" date="2005-07" db="EMBL/GenBank/DDBJ databases">
        <authorList>
            <person name="Mural R.J."/>
            <person name="Li P.W."/>
            <person name="Adams M.D."/>
            <person name="Amanatides P.G."/>
            <person name="Baden-Tillson H."/>
            <person name="Barnstead M."/>
            <person name="Chin S.H."/>
            <person name="Dew I."/>
            <person name="Evans C.A."/>
            <person name="Ferriera S."/>
            <person name="Flanigan M."/>
            <person name="Fosler C."/>
            <person name="Glodek A."/>
            <person name="Gu Z."/>
            <person name="Holt R.A."/>
            <person name="Jennings D."/>
            <person name="Kraft C.L."/>
            <person name="Lu F."/>
            <person name="Nguyen T."/>
            <person name="Nusskern D.R."/>
            <person name="Pfannkoch C.M."/>
            <person name="Sitter C."/>
            <person name="Sutton G.G."/>
            <person name="Venter J.C."/>
            <person name="Wang Z."/>
            <person name="Woodage T."/>
            <person name="Zheng X.H."/>
            <person name="Zhong F."/>
        </authorList>
    </citation>
    <scope>NUCLEOTIDE SEQUENCE [LARGE SCALE GENOMIC DNA]</scope>
    <source>
        <strain>BN</strain>
        <strain evidence="3">Sprague-Dawley</strain>
    </source>
</reference>
<dbReference type="Proteomes" id="UP000234681">
    <property type="component" value="Chromosome 10"/>
</dbReference>
<organism evidence="2 3">
    <name type="scientific">Rattus norvegicus</name>
    <name type="common">Rat</name>
    <dbReference type="NCBI Taxonomy" id="10116"/>
    <lineage>
        <taxon>Eukaryota</taxon>
        <taxon>Metazoa</taxon>
        <taxon>Chordata</taxon>
        <taxon>Craniata</taxon>
        <taxon>Vertebrata</taxon>
        <taxon>Euteleostomi</taxon>
        <taxon>Mammalia</taxon>
        <taxon>Eutheria</taxon>
        <taxon>Euarchontoglires</taxon>
        <taxon>Glires</taxon>
        <taxon>Rodentia</taxon>
        <taxon>Myomorpha</taxon>
        <taxon>Muroidea</taxon>
        <taxon>Muridae</taxon>
        <taxon>Murinae</taxon>
        <taxon>Rattus</taxon>
    </lineage>
</organism>
<name>A6HEI5_RAT</name>
<gene>
    <name evidence="2" type="ORF">rCG_33860</name>
</gene>
<feature type="region of interest" description="Disordered" evidence="1">
    <location>
        <begin position="1"/>
        <end position="37"/>
    </location>
</feature>
<evidence type="ECO:0000313" key="3">
    <source>
        <dbReference type="Proteomes" id="UP000234681"/>
    </source>
</evidence>
<sequence length="46" mass="4974">MLSGHLLSPSGSALRTKTVHQSNTQQQKSQYTANSAPEAEEMLLCV</sequence>
<evidence type="ECO:0000256" key="1">
    <source>
        <dbReference type="SAM" id="MobiDB-lite"/>
    </source>
</evidence>
<feature type="compositionally biased region" description="Polar residues" evidence="1">
    <location>
        <begin position="9"/>
        <end position="35"/>
    </location>
</feature>
<feature type="non-terminal residue" evidence="2">
    <location>
        <position position="46"/>
    </location>
</feature>
<proteinExistence type="predicted"/>
<protein>
    <submittedName>
        <fullName evidence="2">RCG33860</fullName>
    </submittedName>
</protein>